<dbReference type="EMBL" id="CP042905">
    <property type="protein sequence ID" value="QEE17655.2"/>
    <property type="molecule type" value="Genomic_DNA"/>
</dbReference>
<accession>A0A5B9DF29</accession>
<dbReference type="KEGG" id="psyt:DSAG12_03492"/>
<keyword evidence="2" id="KW-1185">Reference proteome</keyword>
<proteinExistence type="predicted"/>
<dbReference type="Proteomes" id="UP000321408">
    <property type="component" value="Chromosome"/>
</dbReference>
<name>A0A5B9DF29_9ARCH</name>
<evidence type="ECO:0008006" key="3">
    <source>
        <dbReference type="Google" id="ProtNLM"/>
    </source>
</evidence>
<reference evidence="1 2" key="2">
    <citation type="journal article" date="2024" name="Int. J. Syst. Evol. Microbiol.">
        <title>Promethearchaeum syntrophicum gen. nov., sp. nov., an anaerobic, obligately syntrophic archaeon, the first isolate of the lineage 'Asgard' archaea, and proposal of the new archaeal phylum Promethearchaeota phyl. nov. and kingdom Promethearchaeati regn. nov.</title>
        <authorList>
            <person name="Imachi H."/>
            <person name="Nobu M.K."/>
            <person name="Kato S."/>
            <person name="Takaki Y."/>
            <person name="Miyazaki M."/>
            <person name="Miyata M."/>
            <person name="Ogawara M."/>
            <person name="Saito Y."/>
            <person name="Sakai S."/>
            <person name="Tahara Y.O."/>
            <person name="Takano Y."/>
            <person name="Tasumi E."/>
            <person name="Uematsu K."/>
            <person name="Yoshimura T."/>
            <person name="Itoh T."/>
            <person name="Ohkuma M."/>
            <person name="Takai K."/>
        </authorList>
    </citation>
    <scope>NUCLEOTIDE SEQUENCE [LARGE SCALE GENOMIC DNA]</scope>
    <source>
        <strain evidence="1 2">MK-D1</strain>
    </source>
</reference>
<organism evidence="1 2">
    <name type="scientific">Promethearchaeum syntrophicum</name>
    <dbReference type="NCBI Taxonomy" id="2594042"/>
    <lineage>
        <taxon>Archaea</taxon>
        <taxon>Promethearchaeati</taxon>
        <taxon>Promethearchaeota</taxon>
        <taxon>Promethearchaeia</taxon>
        <taxon>Promethearchaeales</taxon>
        <taxon>Promethearchaeaceae</taxon>
        <taxon>Promethearchaeum</taxon>
    </lineage>
</organism>
<dbReference type="AlphaFoldDB" id="A0A5B9DF29"/>
<evidence type="ECO:0000313" key="2">
    <source>
        <dbReference type="Proteomes" id="UP000321408"/>
    </source>
</evidence>
<sequence length="166" mass="19238">MLAQDLDAADEEVETLNQKLENFEKRAKEGFYLSKESVLNEIKSILMKGLHSVIITTPTIENLRDLDLYEVKPSVNIKVATWIDPSNPDHQEILRELTFDNIMIRIDDFKDRYCILSDGAELFLGIEGKNENEILTLRTKDSKHIKFLSSLVMESWLRARKLQNLD</sequence>
<evidence type="ECO:0000313" key="1">
    <source>
        <dbReference type="EMBL" id="QEE17655.2"/>
    </source>
</evidence>
<protein>
    <recommendedName>
        <fullName evidence="3">Transcription regulator TrmB C-terminal domain-containing protein</fullName>
    </recommendedName>
</protein>
<gene>
    <name evidence="1" type="ORF">DSAG12_03492</name>
</gene>
<reference evidence="1 2" key="1">
    <citation type="journal article" date="2020" name="Nature">
        <title>Isolation of an archaeon at the prokaryote-eukaryote interface.</title>
        <authorList>
            <person name="Imachi H."/>
            <person name="Nobu M.K."/>
            <person name="Nakahara N."/>
            <person name="Morono Y."/>
            <person name="Ogawara M."/>
            <person name="Takaki Y."/>
            <person name="Takano Y."/>
            <person name="Uematsu K."/>
            <person name="Ikuta T."/>
            <person name="Ito M."/>
            <person name="Matsui Y."/>
            <person name="Miyazaki M."/>
            <person name="Murata K."/>
            <person name="Saito Y."/>
            <person name="Sakai S."/>
            <person name="Song C."/>
            <person name="Tasumi E."/>
            <person name="Yamanaka Y."/>
            <person name="Yamaguchi T."/>
            <person name="Kamagata Y."/>
            <person name="Tamaki H."/>
            <person name="Takai K."/>
        </authorList>
    </citation>
    <scope>NUCLEOTIDE SEQUENCE [LARGE SCALE GENOMIC DNA]</scope>
    <source>
        <strain evidence="1 2">MK-D1</strain>
    </source>
</reference>